<protein>
    <submittedName>
        <fullName evidence="2">Uncharacterized protein</fullName>
    </submittedName>
</protein>
<reference evidence="2" key="1">
    <citation type="submission" date="2020-11" db="EMBL/GenBank/DDBJ databases">
        <authorList>
            <consortium name="DOE Joint Genome Institute"/>
            <person name="Ahrendt S."/>
            <person name="Riley R."/>
            <person name="Andreopoulos W."/>
            <person name="Labutti K."/>
            <person name="Pangilinan J."/>
            <person name="Ruiz-Duenas F.J."/>
            <person name="Barrasa J.M."/>
            <person name="Sanchez-Garcia M."/>
            <person name="Camarero S."/>
            <person name="Miyauchi S."/>
            <person name="Serrano A."/>
            <person name="Linde D."/>
            <person name="Babiker R."/>
            <person name="Drula E."/>
            <person name="Ayuso-Fernandez I."/>
            <person name="Pacheco R."/>
            <person name="Padilla G."/>
            <person name="Ferreira P."/>
            <person name="Barriuso J."/>
            <person name="Kellner H."/>
            <person name="Castanera R."/>
            <person name="Alfaro M."/>
            <person name="Ramirez L."/>
            <person name="Pisabarro A.G."/>
            <person name="Kuo A."/>
            <person name="Tritt A."/>
            <person name="Lipzen A."/>
            <person name="He G."/>
            <person name="Yan M."/>
            <person name="Ng V."/>
            <person name="Cullen D."/>
            <person name="Martin F."/>
            <person name="Rosso M.-N."/>
            <person name="Henrissat B."/>
            <person name="Hibbett D."/>
            <person name="Martinez A.T."/>
            <person name="Grigoriev I.V."/>
        </authorList>
    </citation>
    <scope>NUCLEOTIDE SEQUENCE</scope>
    <source>
        <strain evidence="2">MF-IS2</strain>
    </source>
</reference>
<feature type="compositionally biased region" description="Low complexity" evidence="1">
    <location>
        <begin position="63"/>
        <end position="75"/>
    </location>
</feature>
<feature type="region of interest" description="Disordered" evidence="1">
    <location>
        <begin position="88"/>
        <end position="137"/>
    </location>
</feature>
<evidence type="ECO:0000256" key="1">
    <source>
        <dbReference type="SAM" id="MobiDB-lite"/>
    </source>
</evidence>
<accession>A0A9P5X2T4</accession>
<dbReference type="AlphaFoldDB" id="A0A9P5X2T4"/>
<feature type="compositionally biased region" description="Polar residues" evidence="1">
    <location>
        <begin position="88"/>
        <end position="97"/>
    </location>
</feature>
<name>A0A9P5X2T4_9AGAR</name>
<feature type="region of interest" description="Disordered" evidence="1">
    <location>
        <begin position="1"/>
        <end position="75"/>
    </location>
</feature>
<dbReference type="EMBL" id="MU151437">
    <property type="protein sequence ID" value="KAF9443763.1"/>
    <property type="molecule type" value="Genomic_DNA"/>
</dbReference>
<feature type="compositionally biased region" description="Polar residues" evidence="1">
    <location>
        <begin position="119"/>
        <end position="137"/>
    </location>
</feature>
<evidence type="ECO:0000313" key="3">
    <source>
        <dbReference type="Proteomes" id="UP000807342"/>
    </source>
</evidence>
<organism evidence="2 3">
    <name type="scientific">Macrolepiota fuliginosa MF-IS2</name>
    <dbReference type="NCBI Taxonomy" id="1400762"/>
    <lineage>
        <taxon>Eukaryota</taxon>
        <taxon>Fungi</taxon>
        <taxon>Dikarya</taxon>
        <taxon>Basidiomycota</taxon>
        <taxon>Agaricomycotina</taxon>
        <taxon>Agaricomycetes</taxon>
        <taxon>Agaricomycetidae</taxon>
        <taxon>Agaricales</taxon>
        <taxon>Agaricineae</taxon>
        <taxon>Agaricaceae</taxon>
        <taxon>Macrolepiota</taxon>
    </lineage>
</organism>
<proteinExistence type="predicted"/>
<keyword evidence="3" id="KW-1185">Reference proteome</keyword>
<dbReference type="Proteomes" id="UP000807342">
    <property type="component" value="Unassembled WGS sequence"/>
</dbReference>
<comment type="caution">
    <text evidence="2">The sequence shown here is derived from an EMBL/GenBank/DDBJ whole genome shotgun (WGS) entry which is preliminary data.</text>
</comment>
<gene>
    <name evidence="2" type="ORF">P691DRAFT_384051</name>
</gene>
<evidence type="ECO:0000313" key="2">
    <source>
        <dbReference type="EMBL" id="KAF9443763.1"/>
    </source>
</evidence>
<feature type="compositionally biased region" description="Polar residues" evidence="1">
    <location>
        <begin position="22"/>
        <end position="43"/>
    </location>
</feature>
<sequence length="178" mass="19138">MTSSTEVPAAPPPPEHILPLWNPSTHPPSNLNSPEDNTRSITPPSHVPSDLQAAGMASIPQYNPSNSSRNSRFSPMLRLGRLESISQFRLSPKNSDGVSLDQYPRTSADKAPTARSPPGSVQNSSKGLETGQNPDSSQGLAGLLDGCLRRITSSYIPALSLSDSSFVFFAIRSIFCRY</sequence>